<dbReference type="InterPro" id="IPR036390">
    <property type="entry name" value="WH_DNA-bd_sf"/>
</dbReference>
<reference evidence="5" key="1">
    <citation type="journal article" date="2012" name="Science">
        <title>Fermentation, hydrogen, and sulfur metabolism in multiple uncultivated bacterial phyla.</title>
        <authorList>
            <person name="Wrighton K.C."/>
            <person name="Thomas B.C."/>
            <person name="Sharon I."/>
            <person name="Miller C.S."/>
            <person name="Castelle C.J."/>
            <person name="VerBerkmoes N.C."/>
            <person name="Wilkins M.J."/>
            <person name="Hettich R.L."/>
            <person name="Lipton M.S."/>
            <person name="Williams K.H."/>
            <person name="Long P.E."/>
            <person name="Banfield J.F."/>
        </authorList>
    </citation>
    <scope>NUCLEOTIDE SEQUENCE [LARGE SCALE GENOMIC DNA]</scope>
</reference>
<name>K1XJA5_9BACT</name>
<dbReference type="NCBIfam" id="NF033788">
    <property type="entry name" value="HTH_metalloreg"/>
    <property type="match status" value="1"/>
</dbReference>
<sequence length="94" mass="11202">MEKSCCTYTPDIVSFLKTISEENRLKILCFLRDWEKCVCEIVEFLKIPQNLVSHHLRKLKDARILSARKDGMNVRYSINEDEIKRYVNNFNSLF</sequence>
<dbReference type="GO" id="GO:0003700">
    <property type="term" value="F:DNA-binding transcription factor activity"/>
    <property type="evidence" value="ECO:0007669"/>
    <property type="project" value="InterPro"/>
</dbReference>
<dbReference type="PRINTS" id="PR00778">
    <property type="entry name" value="HTHARSR"/>
</dbReference>
<dbReference type="PANTHER" id="PTHR33154">
    <property type="entry name" value="TRANSCRIPTIONAL REGULATOR, ARSR FAMILY"/>
    <property type="match status" value="1"/>
</dbReference>
<keyword evidence="3" id="KW-0804">Transcription</keyword>
<organism evidence="5">
    <name type="scientific">uncultured bacterium</name>
    <name type="common">gcode 4</name>
    <dbReference type="NCBI Taxonomy" id="1234023"/>
    <lineage>
        <taxon>Bacteria</taxon>
        <taxon>environmental samples</taxon>
    </lineage>
</organism>
<dbReference type="SMART" id="SM00418">
    <property type="entry name" value="HTH_ARSR"/>
    <property type="match status" value="1"/>
</dbReference>
<evidence type="ECO:0000256" key="3">
    <source>
        <dbReference type="ARBA" id="ARBA00023163"/>
    </source>
</evidence>
<dbReference type="AlphaFoldDB" id="K1XJA5"/>
<evidence type="ECO:0000313" key="5">
    <source>
        <dbReference type="EMBL" id="EKD30450.1"/>
    </source>
</evidence>
<dbReference type="InterPro" id="IPR036388">
    <property type="entry name" value="WH-like_DNA-bd_sf"/>
</dbReference>
<dbReference type="SUPFAM" id="SSF46785">
    <property type="entry name" value="Winged helix' DNA-binding domain"/>
    <property type="match status" value="1"/>
</dbReference>
<dbReference type="EMBL" id="AMFJ01034057">
    <property type="protein sequence ID" value="EKD30450.1"/>
    <property type="molecule type" value="Genomic_DNA"/>
</dbReference>
<protein>
    <submittedName>
        <fullName evidence="5">Bacterial regulatory protein, ArsR</fullName>
    </submittedName>
</protein>
<feature type="domain" description="HTH arsR-type" evidence="4">
    <location>
        <begin position="1"/>
        <end position="94"/>
    </location>
</feature>
<evidence type="ECO:0000256" key="2">
    <source>
        <dbReference type="ARBA" id="ARBA00023125"/>
    </source>
</evidence>
<dbReference type="PANTHER" id="PTHR33154:SF33">
    <property type="entry name" value="TRANSCRIPTIONAL REPRESSOR SDPR"/>
    <property type="match status" value="1"/>
</dbReference>
<dbReference type="InterPro" id="IPR011991">
    <property type="entry name" value="ArsR-like_HTH"/>
</dbReference>
<evidence type="ECO:0000259" key="4">
    <source>
        <dbReference type="PROSITE" id="PS50987"/>
    </source>
</evidence>
<accession>K1XJA5</accession>
<proteinExistence type="predicted"/>
<dbReference type="InterPro" id="IPR051081">
    <property type="entry name" value="HTH_MetalResp_TranReg"/>
</dbReference>
<dbReference type="PROSITE" id="PS50987">
    <property type="entry name" value="HTH_ARSR_2"/>
    <property type="match status" value="1"/>
</dbReference>
<comment type="caution">
    <text evidence="5">The sequence shown here is derived from an EMBL/GenBank/DDBJ whole genome shotgun (WGS) entry which is preliminary data.</text>
</comment>
<dbReference type="GO" id="GO:0003677">
    <property type="term" value="F:DNA binding"/>
    <property type="evidence" value="ECO:0007669"/>
    <property type="project" value="UniProtKB-KW"/>
</dbReference>
<dbReference type="InterPro" id="IPR001845">
    <property type="entry name" value="HTH_ArsR_DNA-bd_dom"/>
</dbReference>
<keyword evidence="2" id="KW-0238">DNA-binding</keyword>
<keyword evidence="1" id="KW-0805">Transcription regulation</keyword>
<dbReference type="Gene3D" id="1.10.10.10">
    <property type="entry name" value="Winged helix-like DNA-binding domain superfamily/Winged helix DNA-binding domain"/>
    <property type="match status" value="1"/>
</dbReference>
<gene>
    <name evidence="5" type="primary">arsR</name>
    <name evidence="5" type="ORF">ACD_78C00057G0002</name>
</gene>
<evidence type="ECO:0000256" key="1">
    <source>
        <dbReference type="ARBA" id="ARBA00023015"/>
    </source>
</evidence>
<dbReference type="CDD" id="cd00090">
    <property type="entry name" value="HTH_ARSR"/>
    <property type="match status" value="1"/>
</dbReference>
<dbReference type="Pfam" id="PF01022">
    <property type="entry name" value="HTH_5"/>
    <property type="match status" value="1"/>
</dbReference>